<protein>
    <submittedName>
        <fullName evidence="3">Uncharacterized protein</fullName>
    </submittedName>
</protein>
<dbReference type="GeneID" id="39581588"/>
<dbReference type="Proteomes" id="UP000272025">
    <property type="component" value="Unassembled WGS sequence"/>
</dbReference>
<dbReference type="SUPFAM" id="SSF47616">
    <property type="entry name" value="GST C-terminal domain-like"/>
    <property type="match status" value="1"/>
</dbReference>
<dbReference type="OrthoDB" id="4951845at2759"/>
<dbReference type="AlphaFoldDB" id="A0A3N2Q1Z2"/>
<feature type="domain" description="Glutathione S-transferase UstS-like C-terminal" evidence="2">
    <location>
        <begin position="110"/>
        <end position="236"/>
    </location>
</feature>
<dbReference type="Gene3D" id="3.40.30.10">
    <property type="entry name" value="Glutaredoxin"/>
    <property type="match status" value="1"/>
</dbReference>
<sequence length="242" mass="27126">MADNKVVLYDLPSKGRSACWSLNPWKTRLVLNFKNIPYETQWVEYPDIEPLFKSFGIPPQTGEIAAYTIPAIRTPQGNYIMNSLPIAQALEALQPEPSLRVDDPAVSRVQALVQETLMALAAVLLAPVPRDLLREASVPYFEETRKNLFGMSLAELEEAKGGDPAWEAARPLFAKAGAALREVPGPFFLGEKVSYADFVYVGLVEFIRRTKGIEYYNRVVGWEKEIGALYDACAKWVERDDL</sequence>
<dbReference type="SUPFAM" id="SSF52833">
    <property type="entry name" value="Thioredoxin-like"/>
    <property type="match status" value="1"/>
</dbReference>
<dbReference type="RefSeq" id="XP_028468587.1">
    <property type="nucleotide sequence ID" value="XM_028613110.1"/>
</dbReference>
<feature type="domain" description="GST N-terminal" evidence="1">
    <location>
        <begin position="20"/>
        <end position="92"/>
    </location>
</feature>
<evidence type="ECO:0000259" key="1">
    <source>
        <dbReference type="Pfam" id="PF13409"/>
    </source>
</evidence>
<dbReference type="InterPro" id="IPR036249">
    <property type="entry name" value="Thioredoxin-like_sf"/>
</dbReference>
<reference evidence="3 4" key="1">
    <citation type="journal article" date="2018" name="Mol. Ecol.">
        <title>The obligate alkalophilic soda-lake fungus Sodiomyces alkalinus has shifted to a protein diet.</title>
        <authorList>
            <person name="Grum-Grzhimaylo A.A."/>
            <person name="Falkoski D.L."/>
            <person name="van den Heuvel J."/>
            <person name="Valero-Jimenez C.A."/>
            <person name="Min B."/>
            <person name="Choi I.G."/>
            <person name="Lipzen A."/>
            <person name="Daum C.G."/>
            <person name="Aanen D.K."/>
            <person name="Tsang A."/>
            <person name="Henrissat B."/>
            <person name="Bilanenko E.N."/>
            <person name="de Vries R.P."/>
            <person name="van Kan J.A.L."/>
            <person name="Grigoriev I.V."/>
            <person name="Debets A.J.M."/>
        </authorList>
    </citation>
    <scope>NUCLEOTIDE SEQUENCE [LARGE SCALE GENOMIC DNA]</scope>
    <source>
        <strain evidence="3 4">F11</strain>
    </source>
</reference>
<evidence type="ECO:0000313" key="3">
    <source>
        <dbReference type="EMBL" id="ROT40781.1"/>
    </source>
</evidence>
<name>A0A3N2Q1Z2_SODAK</name>
<evidence type="ECO:0000313" key="4">
    <source>
        <dbReference type="Proteomes" id="UP000272025"/>
    </source>
</evidence>
<organism evidence="3 4">
    <name type="scientific">Sodiomyces alkalinus (strain CBS 110278 / VKM F-3762 / F11)</name>
    <name type="common">Alkaliphilic filamentous fungus</name>
    <dbReference type="NCBI Taxonomy" id="1314773"/>
    <lineage>
        <taxon>Eukaryota</taxon>
        <taxon>Fungi</taxon>
        <taxon>Dikarya</taxon>
        <taxon>Ascomycota</taxon>
        <taxon>Pezizomycotina</taxon>
        <taxon>Sordariomycetes</taxon>
        <taxon>Hypocreomycetidae</taxon>
        <taxon>Glomerellales</taxon>
        <taxon>Plectosphaerellaceae</taxon>
        <taxon>Sodiomyces</taxon>
    </lineage>
</organism>
<dbReference type="InterPro" id="IPR004045">
    <property type="entry name" value="Glutathione_S-Trfase_N"/>
</dbReference>
<dbReference type="Gene3D" id="1.20.1050.10">
    <property type="match status" value="1"/>
</dbReference>
<keyword evidence="4" id="KW-1185">Reference proteome</keyword>
<dbReference type="InterPro" id="IPR036282">
    <property type="entry name" value="Glutathione-S-Trfase_C_sf"/>
</dbReference>
<gene>
    <name evidence="3" type="ORF">SODALDRAFT_343061</name>
</gene>
<accession>A0A3N2Q1Z2</accession>
<dbReference type="Pfam" id="PF13409">
    <property type="entry name" value="GST_N_2"/>
    <property type="match status" value="1"/>
</dbReference>
<dbReference type="InterPro" id="IPR054416">
    <property type="entry name" value="GST_UstS-like_C"/>
</dbReference>
<dbReference type="EMBL" id="ML119052">
    <property type="protein sequence ID" value="ROT40781.1"/>
    <property type="molecule type" value="Genomic_DNA"/>
</dbReference>
<dbReference type="STRING" id="1314773.A0A3N2Q1Z2"/>
<dbReference type="Pfam" id="PF22041">
    <property type="entry name" value="GST_C_7"/>
    <property type="match status" value="1"/>
</dbReference>
<evidence type="ECO:0000259" key="2">
    <source>
        <dbReference type="Pfam" id="PF22041"/>
    </source>
</evidence>
<proteinExistence type="predicted"/>